<proteinExistence type="predicted"/>
<protein>
    <submittedName>
        <fullName evidence="3">Type IV secretion system protein</fullName>
    </submittedName>
</protein>
<keyword evidence="4" id="KW-1185">Reference proteome</keyword>
<dbReference type="SUPFAM" id="SSF101082">
    <property type="entry name" value="Typo IV secretion system protein TraC"/>
    <property type="match status" value="1"/>
</dbReference>
<dbReference type="Gene3D" id="1.20.58.430">
    <property type="entry name" value="Type IV secretion system, VirB5-domain"/>
    <property type="match status" value="1"/>
</dbReference>
<dbReference type="InterPro" id="IPR014158">
    <property type="entry name" value="T4SS_VirB5"/>
</dbReference>
<evidence type="ECO:0000313" key="3">
    <source>
        <dbReference type="EMBL" id="SDE31057.1"/>
    </source>
</evidence>
<dbReference type="RefSeq" id="WP_090665001.1">
    <property type="nucleotide sequence ID" value="NZ_FMZX01000027.1"/>
</dbReference>
<gene>
    <name evidence="3" type="ORF">SAMN04487779_102741</name>
</gene>
<accession>A0A1G7BVL2</accession>
<dbReference type="Pfam" id="PF07996">
    <property type="entry name" value="T4SS"/>
    <property type="match status" value="1"/>
</dbReference>
<sequence>MRKRILTAGVAALALAVASVQPAHAILGVGDVVFDPAALEQALVELEEMQRHYQVLQGQLRQAENLYNSLSHTTDIAGLANVLRSAGLRLPLPIDSAAFANLLSGRGSSGDLVGLLRQFSDRNRVYDQPGSDFAATELRRNRDAIAGRMAAARQLYDTTALRATGLAELQNRLTTATDPAEKMDLIARVGAEQAAIQNLQVQAQAVTVWASAEDRNAEQRRQEADAQSLDATADALLAGK</sequence>
<keyword evidence="1" id="KW-0175">Coiled coil</keyword>
<dbReference type="InterPro" id="IPR023220">
    <property type="entry name" value="T4SS_VirB5-domain"/>
</dbReference>
<feature type="coiled-coil region" evidence="1">
    <location>
        <begin position="39"/>
        <end position="73"/>
    </location>
</feature>
<dbReference type="CDD" id="cd14262">
    <property type="entry name" value="VirB5_like"/>
    <property type="match status" value="1"/>
</dbReference>
<organism evidence="3 4">
    <name type="scientific">Belnapia rosea</name>
    <dbReference type="NCBI Taxonomy" id="938405"/>
    <lineage>
        <taxon>Bacteria</taxon>
        <taxon>Pseudomonadati</taxon>
        <taxon>Pseudomonadota</taxon>
        <taxon>Alphaproteobacteria</taxon>
        <taxon>Acetobacterales</taxon>
        <taxon>Roseomonadaceae</taxon>
        <taxon>Belnapia</taxon>
    </lineage>
</organism>
<evidence type="ECO:0000313" key="4">
    <source>
        <dbReference type="Proteomes" id="UP000198925"/>
    </source>
</evidence>
<evidence type="ECO:0000256" key="2">
    <source>
        <dbReference type="SAM" id="SignalP"/>
    </source>
</evidence>
<feature type="signal peptide" evidence="2">
    <location>
        <begin position="1"/>
        <end position="25"/>
    </location>
</feature>
<dbReference type="EMBL" id="FMZX01000027">
    <property type="protein sequence ID" value="SDE31057.1"/>
    <property type="molecule type" value="Genomic_DNA"/>
</dbReference>
<keyword evidence="2" id="KW-0732">Signal</keyword>
<dbReference type="AlphaFoldDB" id="A0A1G7BVL2"/>
<evidence type="ECO:0000256" key="1">
    <source>
        <dbReference type="SAM" id="Coils"/>
    </source>
</evidence>
<reference evidence="3 4" key="1">
    <citation type="submission" date="2016-10" db="EMBL/GenBank/DDBJ databases">
        <authorList>
            <person name="de Groot N.N."/>
        </authorList>
    </citation>
    <scope>NUCLEOTIDE SEQUENCE [LARGE SCALE GENOMIC DNA]</scope>
    <source>
        <strain evidence="3 4">CPCC 100156</strain>
    </source>
</reference>
<name>A0A1G7BVL2_9PROT</name>
<feature type="chain" id="PRO_5011511944" evidence="2">
    <location>
        <begin position="26"/>
        <end position="240"/>
    </location>
</feature>
<dbReference type="Proteomes" id="UP000198925">
    <property type="component" value="Unassembled WGS sequence"/>
</dbReference>